<evidence type="ECO:0000313" key="1">
    <source>
        <dbReference type="EMBL" id="DAD91509.1"/>
    </source>
</evidence>
<protein>
    <submittedName>
        <fullName evidence="1">Uncharacterized protein</fullName>
    </submittedName>
</protein>
<proteinExistence type="predicted"/>
<name>A0A8S5N9Q5_9CAUD</name>
<dbReference type="EMBL" id="BK015115">
    <property type="protein sequence ID" value="DAD91509.1"/>
    <property type="molecule type" value="Genomic_DNA"/>
</dbReference>
<sequence>MKNSISEALSKASPEQLKSTLGSILSLYAEDCLDSYIEKSQIRNILLEENLSIPGGFTEVSYEDRMEIKNELRNSTESDPEILIDLLTDIIQRAGRLGNINQKELQDLLSDFILVSWTKY</sequence>
<reference evidence="1" key="1">
    <citation type="journal article" date="2021" name="Proc. Natl. Acad. Sci. U.S.A.">
        <title>A Catalog of Tens of Thousands of Viruses from Human Metagenomes Reveals Hidden Associations with Chronic Diseases.</title>
        <authorList>
            <person name="Tisza M.J."/>
            <person name="Buck C.B."/>
        </authorList>
    </citation>
    <scope>NUCLEOTIDE SEQUENCE</scope>
    <source>
        <strain evidence="1">Ctx322</strain>
    </source>
</reference>
<organism evidence="1">
    <name type="scientific">Myoviridae sp. ctx322</name>
    <dbReference type="NCBI Taxonomy" id="2826711"/>
    <lineage>
        <taxon>Viruses</taxon>
        <taxon>Duplodnaviria</taxon>
        <taxon>Heunggongvirae</taxon>
        <taxon>Uroviricota</taxon>
        <taxon>Caudoviricetes</taxon>
    </lineage>
</organism>
<accession>A0A8S5N9Q5</accession>